<keyword evidence="11" id="KW-0407">Ion channel</keyword>
<dbReference type="AlphaFoldDB" id="A0A1I1EIE6"/>
<evidence type="ECO:0000256" key="3">
    <source>
        <dbReference type="ARBA" id="ARBA00022448"/>
    </source>
</evidence>
<evidence type="ECO:0000256" key="10">
    <source>
        <dbReference type="ARBA" id="ARBA00023136"/>
    </source>
</evidence>
<keyword evidence="3" id="KW-0813">Transport</keyword>
<dbReference type="PANTHER" id="PTHR31462:SF5">
    <property type="entry name" value="ENDOSOMAL_LYSOSOMAL PROTON CHANNEL TMEM175"/>
    <property type="match status" value="1"/>
</dbReference>
<keyword evidence="15" id="KW-1185">Reference proteome</keyword>
<evidence type="ECO:0000256" key="12">
    <source>
        <dbReference type="ARBA" id="ARBA00034430"/>
    </source>
</evidence>
<comment type="catalytic activity">
    <reaction evidence="12">
        <text>K(+)(in) = K(+)(out)</text>
        <dbReference type="Rhea" id="RHEA:29463"/>
        <dbReference type="ChEBI" id="CHEBI:29103"/>
    </reaction>
</comment>
<evidence type="ECO:0000256" key="11">
    <source>
        <dbReference type="ARBA" id="ARBA00023303"/>
    </source>
</evidence>
<comment type="similarity">
    <text evidence="2">Belongs to the TMEM175 family.</text>
</comment>
<keyword evidence="6" id="KW-0631">Potassium channel</keyword>
<evidence type="ECO:0000256" key="1">
    <source>
        <dbReference type="ARBA" id="ARBA00004141"/>
    </source>
</evidence>
<dbReference type="Pfam" id="PF06736">
    <property type="entry name" value="TMEM175"/>
    <property type="match status" value="1"/>
</dbReference>
<protein>
    <submittedName>
        <fullName evidence="14">Uncharacterized membrane protein</fullName>
    </submittedName>
</protein>
<dbReference type="GO" id="GO:0016020">
    <property type="term" value="C:membrane"/>
    <property type="evidence" value="ECO:0007669"/>
    <property type="project" value="UniProtKB-SubCell"/>
</dbReference>
<feature type="transmembrane region" description="Helical" evidence="13">
    <location>
        <begin position="84"/>
        <end position="108"/>
    </location>
</feature>
<evidence type="ECO:0000313" key="14">
    <source>
        <dbReference type="EMBL" id="SFB86817.1"/>
    </source>
</evidence>
<name>A0A1I1EIE6_9ACTN</name>
<feature type="transmembrane region" description="Helical" evidence="13">
    <location>
        <begin position="164"/>
        <end position="187"/>
    </location>
</feature>
<reference evidence="14 15" key="1">
    <citation type="submission" date="2016-10" db="EMBL/GenBank/DDBJ databases">
        <authorList>
            <person name="de Groot N.N."/>
        </authorList>
    </citation>
    <scope>NUCLEOTIDE SEQUENCE [LARGE SCALE GENOMIC DNA]</scope>
    <source>
        <strain evidence="14 15">CGMCC 1.7056</strain>
    </source>
</reference>
<keyword evidence="9" id="KW-0406">Ion transport</keyword>
<evidence type="ECO:0000256" key="9">
    <source>
        <dbReference type="ARBA" id="ARBA00023065"/>
    </source>
</evidence>
<dbReference type="OrthoDB" id="7626281at2"/>
<organism evidence="14 15">
    <name type="scientific">Nocardioides terrae</name>
    <dbReference type="NCBI Taxonomy" id="574651"/>
    <lineage>
        <taxon>Bacteria</taxon>
        <taxon>Bacillati</taxon>
        <taxon>Actinomycetota</taxon>
        <taxon>Actinomycetes</taxon>
        <taxon>Propionibacteriales</taxon>
        <taxon>Nocardioidaceae</taxon>
        <taxon>Nocardioides</taxon>
    </lineage>
</organism>
<gene>
    <name evidence="14" type="ORF">SAMN04487968_10289</name>
</gene>
<keyword evidence="4" id="KW-0633">Potassium transport</keyword>
<dbReference type="RefSeq" id="WP_091120185.1">
    <property type="nucleotide sequence ID" value="NZ_FOLB01000002.1"/>
</dbReference>
<feature type="transmembrane region" description="Helical" evidence="13">
    <location>
        <begin position="20"/>
        <end position="40"/>
    </location>
</feature>
<dbReference type="Proteomes" id="UP000198832">
    <property type="component" value="Unassembled WGS sequence"/>
</dbReference>
<evidence type="ECO:0000256" key="6">
    <source>
        <dbReference type="ARBA" id="ARBA00022826"/>
    </source>
</evidence>
<evidence type="ECO:0000256" key="4">
    <source>
        <dbReference type="ARBA" id="ARBA00022538"/>
    </source>
</evidence>
<evidence type="ECO:0000256" key="13">
    <source>
        <dbReference type="SAM" id="Phobius"/>
    </source>
</evidence>
<feature type="transmembrane region" description="Helical" evidence="13">
    <location>
        <begin position="123"/>
        <end position="143"/>
    </location>
</feature>
<dbReference type="PANTHER" id="PTHR31462">
    <property type="entry name" value="ENDOSOMAL/LYSOSOMAL POTASSIUM CHANNEL TMEM175"/>
    <property type="match status" value="1"/>
</dbReference>
<keyword evidence="5 13" id="KW-0812">Transmembrane</keyword>
<evidence type="ECO:0000256" key="2">
    <source>
        <dbReference type="ARBA" id="ARBA00006920"/>
    </source>
</evidence>
<dbReference type="GO" id="GO:0005267">
    <property type="term" value="F:potassium channel activity"/>
    <property type="evidence" value="ECO:0007669"/>
    <property type="project" value="UniProtKB-KW"/>
</dbReference>
<evidence type="ECO:0000313" key="15">
    <source>
        <dbReference type="Proteomes" id="UP000198832"/>
    </source>
</evidence>
<proteinExistence type="inferred from homology"/>
<feature type="transmembrane region" description="Helical" evidence="13">
    <location>
        <begin position="60"/>
        <end position="77"/>
    </location>
</feature>
<keyword evidence="7" id="KW-0630">Potassium</keyword>
<accession>A0A1I1EIE6</accession>
<comment type="subcellular location">
    <subcellularLocation>
        <location evidence="1">Membrane</location>
        <topology evidence="1">Multi-pass membrane protein</topology>
    </subcellularLocation>
</comment>
<keyword evidence="8 13" id="KW-1133">Transmembrane helix</keyword>
<sequence length="214" mass="23021">MSFAEAPRERDRGLDRYLTFVDAVVAIAITLLVLPLTELGADLADDQSVADLLGEHKGEIWSFLLSFLVIANIWFLQHRALRSLVALNGLVMRMLLLWLLAIVLLPFFTELVAAAPDDRTTKVLYFGAITAASACVAVIEMTMRRNPDLVDIGDGTAAARVTGAWVNVGLLIAAAVLSIAVPALSYYPLLLLLADNLVLGLRRRGGAGRPALSG</sequence>
<keyword evidence="10 13" id="KW-0472">Membrane</keyword>
<evidence type="ECO:0000256" key="7">
    <source>
        <dbReference type="ARBA" id="ARBA00022958"/>
    </source>
</evidence>
<evidence type="ECO:0000256" key="8">
    <source>
        <dbReference type="ARBA" id="ARBA00022989"/>
    </source>
</evidence>
<dbReference type="STRING" id="574651.SAMN04487968_10289"/>
<dbReference type="InterPro" id="IPR010617">
    <property type="entry name" value="TMEM175-like"/>
</dbReference>
<dbReference type="GO" id="GO:0015252">
    <property type="term" value="F:proton channel activity"/>
    <property type="evidence" value="ECO:0007669"/>
    <property type="project" value="InterPro"/>
</dbReference>
<evidence type="ECO:0000256" key="5">
    <source>
        <dbReference type="ARBA" id="ARBA00022692"/>
    </source>
</evidence>
<dbReference type="EMBL" id="FOLB01000002">
    <property type="protein sequence ID" value="SFB86817.1"/>
    <property type="molecule type" value="Genomic_DNA"/>
</dbReference>